<dbReference type="InterPro" id="IPR014757">
    <property type="entry name" value="Tscrpt_reg_IclR_C"/>
</dbReference>
<dbReference type="Pfam" id="PF09339">
    <property type="entry name" value="HTH_IclR"/>
    <property type="match status" value="1"/>
</dbReference>
<organism evidence="6 7">
    <name type="scientific">Achromobacter pulmonis</name>
    <dbReference type="NCBI Taxonomy" id="1389932"/>
    <lineage>
        <taxon>Bacteria</taxon>
        <taxon>Pseudomonadati</taxon>
        <taxon>Pseudomonadota</taxon>
        <taxon>Betaproteobacteria</taxon>
        <taxon>Burkholderiales</taxon>
        <taxon>Alcaligenaceae</taxon>
        <taxon>Achromobacter</taxon>
    </lineage>
</organism>
<dbReference type="InterPro" id="IPR029016">
    <property type="entry name" value="GAF-like_dom_sf"/>
</dbReference>
<dbReference type="Proteomes" id="UP000235994">
    <property type="component" value="Unassembled WGS sequence"/>
</dbReference>
<dbReference type="PANTHER" id="PTHR30136:SF33">
    <property type="entry name" value="TRANSCRIPTIONAL REGULATORY PROTEIN"/>
    <property type="match status" value="1"/>
</dbReference>
<proteinExistence type="predicted"/>
<evidence type="ECO:0000259" key="4">
    <source>
        <dbReference type="PROSITE" id="PS51077"/>
    </source>
</evidence>
<dbReference type="Gene3D" id="1.10.10.10">
    <property type="entry name" value="Winged helix-like DNA-binding domain superfamily/Winged helix DNA-binding domain"/>
    <property type="match status" value="1"/>
</dbReference>
<evidence type="ECO:0000259" key="5">
    <source>
        <dbReference type="PROSITE" id="PS51078"/>
    </source>
</evidence>
<evidence type="ECO:0000256" key="2">
    <source>
        <dbReference type="ARBA" id="ARBA00023125"/>
    </source>
</evidence>
<reference evidence="6 7" key="1">
    <citation type="submission" date="2018-01" db="EMBL/GenBank/DDBJ databases">
        <title>The draft genome of an aniline degradation strain ANB-1.</title>
        <authorList>
            <person name="Zhang L."/>
            <person name="Jiang J."/>
        </authorList>
    </citation>
    <scope>NUCLEOTIDE SEQUENCE [LARGE SCALE GENOMIC DNA]</scope>
    <source>
        <strain evidence="6 7">ANB-1</strain>
    </source>
</reference>
<dbReference type="EMBL" id="POQS01000001">
    <property type="protein sequence ID" value="PND35662.1"/>
    <property type="molecule type" value="Genomic_DNA"/>
</dbReference>
<dbReference type="InterPro" id="IPR005471">
    <property type="entry name" value="Tscrpt_reg_IclR_N"/>
</dbReference>
<dbReference type="InterPro" id="IPR036390">
    <property type="entry name" value="WH_DNA-bd_sf"/>
</dbReference>
<keyword evidence="7" id="KW-1185">Reference proteome</keyword>
<dbReference type="GO" id="GO:0003700">
    <property type="term" value="F:DNA-binding transcription factor activity"/>
    <property type="evidence" value="ECO:0007669"/>
    <property type="project" value="TreeGrafter"/>
</dbReference>
<sequence length="271" mass="30215">MHSKTPLHYELESRASLEAHPRFASTLSNGLDVLKCFSAAEPLLGNKEISEMLGLTRPTVSRLTFTLVGLGYLRRDERTGKYSLGPAVLTLGYPLLVHLTLRQLAAHDMVELARYARGPVSMAIRDRLQAVYVETVQDGASNASRPDIGSARPLLRTATGRALLYAQTAAERELICGRLAEEFPDEWERFGPALPAAYEEIEEHGFCVVTKDWRAELCGIATPMRFRSNDLPLAFNVTIPADGLDRQYVYETLGPRLRTLVKNLEYRIGIL</sequence>
<dbReference type="PROSITE" id="PS51077">
    <property type="entry name" value="HTH_ICLR"/>
    <property type="match status" value="1"/>
</dbReference>
<evidence type="ECO:0000256" key="1">
    <source>
        <dbReference type="ARBA" id="ARBA00023015"/>
    </source>
</evidence>
<keyword evidence="3" id="KW-0804">Transcription</keyword>
<dbReference type="GO" id="GO:0003677">
    <property type="term" value="F:DNA binding"/>
    <property type="evidence" value="ECO:0007669"/>
    <property type="project" value="UniProtKB-KW"/>
</dbReference>
<gene>
    <name evidence="6" type="ORF">C1I89_04675</name>
</gene>
<accession>A0A2N8KQE2</accession>
<dbReference type="PROSITE" id="PS51078">
    <property type="entry name" value="ICLR_ED"/>
    <property type="match status" value="1"/>
</dbReference>
<keyword evidence="2" id="KW-0238">DNA-binding</keyword>
<dbReference type="SUPFAM" id="SSF55781">
    <property type="entry name" value="GAF domain-like"/>
    <property type="match status" value="1"/>
</dbReference>
<dbReference type="PANTHER" id="PTHR30136">
    <property type="entry name" value="HELIX-TURN-HELIX TRANSCRIPTIONAL REGULATOR, ICLR FAMILY"/>
    <property type="match status" value="1"/>
</dbReference>
<protein>
    <submittedName>
        <fullName evidence="6">IclR family transcriptional regulator</fullName>
    </submittedName>
</protein>
<comment type="caution">
    <text evidence="6">The sequence shown here is derived from an EMBL/GenBank/DDBJ whole genome shotgun (WGS) entry which is preliminary data.</text>
</comment>
<dbReference type="Pfam" id="PF01614">
    <property type="entry name" value="IclR_C"/>
    <property type="match status" value="1"/>
</dbReference>
<dbReference type="Gene3D" id="3.30.450.40">
    <property type="match status" value="1"/>
</dbReference>
<evidence type="ECO:0000256" key="3">
    <source>
        <dbReference type="ARBA" id="ARBA00023163"/>
    </source>
</evidence>
<dbReference type="AlphaFoldDB" id="A0A2N8KQE2"/>
<dbReference type="SUPFAM" id="SSF46785">
    <property type="entry name" value="Winged helix' DNA-binding domain"/>
    <property type="match status" value="1"/>
</dbReference>
<dbReference type="RefSeq" id="WP_102771592.1">
    <property type="nucleotide sequence ID" value="NZ_POQS01000001.1"/>
</dbReference>
<evidence type="ECO:0000313" key="6">
    <source>
        <dbReference type="EMBL" id="PND35662.1"/>
    </source>
</evidence>
<dbReference type="InterPro" id="IPR050707">
    <property type="entry name" value="HTH_MetabolicPath_Reg"/>
</dbReference>
<dbReference type="SMART" id="SM00346">
    <property type="entry name" value="HTH_ICLR"/>
    <property type="match status" value="1"/>
</dbReference>
<feature type="domain" description="HTH iclR-type" evidence="4">
    <location>
        <begin position="24"/>
        <end position="86"/>
    </location>
</feature>
<dbReference type="GO" id="GO:0045892">
    <property type="term" value="P:negative regulation of DNA-templated transcription"/>
    <property type="evidence" value="ECO:0007669"/>
    <property type="project" value="TreeGrafter"/>
</dbReference>
<keyword evidence="1" id="KW-0805">Transcription regulation</keyword>
<feature type="domain" description="IclR-ED" evidence="5">
    <location>
        <begin position="87"/>
        <end position="270"/>
    </location>
</feature>
<dbReference type="InterPro" id="IPR036388">
    <property type="entry name" value="WH-like_DNA-bd_sf"/>
</dbReference>
<evidence type="ECO:0000313" key="7">
    <source>
        <dbReference type="Proteomes" id="UP000235994"/>
    </source>
</evidence>
<name>A0A2N8KQE2_9BURK</name>